<dbReference type="AlphaFoldDB" id="A0A9X1MA97"/>
<evidence type="ECO:0000313" key="4">
    <source>
        <dbReference type="EMBL" id="UON92613.1"/>
    </source>
</evidence>
<evidence type="ECO:0000256" key="2">
    <source>
        <dbReference type="SAM" id="Phobius"/>
    </source>
</evidence>
<dbReference type="EMBL" id="CP094984">
    <property type="protein sequence ID" value="UON92613.1"/>
    <property type="molecule type" value="Genomic_DNA"/>
</dbReference>
<reference evidence="3" key="1">
    <citation type="submission" date="2021-10" db="EMBL/GenBank/DDBJ databases">
        <title>Novel species in genus Arthrobacter.</title>
        <authorList>
            <person name="Liu Y."/>
        </authorList>
    </citation>
    <scope>NUCLEOTIDE SEQUENCE</scope>
    <source>
        <strain evidence="3">Zg-Y462</strain>
        <strain evidence="5">zg-Y462</strain>
    </source>
</reference>
<proteinExistence type="predicted"/>
<dbReference type="Proteomes" id="UP000829758">
    <property type="component" value="Chromosome"/>
</dbReference>
<evidence type="ECO:0000313" key="3">
    <source>
        <dbReference type="EMBL" id="MCC3273412.1"/>
    </source>
</evidence>
<keyword evidence="2" id="KW-1133">Transmembrane helix</keyword>
<organism evidence="3 6">
    <name type="scientific">Arthrobacter zhangbolii</name>
    <dbReference type="NCBI Taxonomy" id="2886936"/>
    <lineage>
        <taxon>Bacteria</taxon>
        <taxon>Bacillati</taxon>
        <taxon>Actinomycetota</taxon>
        <taxon>Actinomycetes</taxon>
        <taxon>Micrococcales</taxon>
        <taxon>Micrococcaceae</taxon>
        <taxon>Arthrobacter</taxon>
    </lineage>
</organism>
<keyword evidence="2" id="KW-0472">Membrane</keyword>
<evidence type="ECO:0000313" key="6">
    <source>
        <dbReference type="Proteomes" id="UP001155145"/>
    </source>
</evidence>
<evidence type="ECO:0000313" key="5">
    <source>
        <dbReference type="Proteomes" id="UP000829758"/>
    </source>
</evidence>
<keyword evidence="2" id="KW-0812">Transmembrane</keyword>
<gene>
    <name evidence="3" type="ORF">LJ755_11800</name>
    <name evidence="4" type="ORF">MUK71_02905</name>
</gene>
<evidence type="ECO:0000256" key="1">
    <source>
        <dbReference type="SAM" id="MobiDB-lite"/>
    </source>
</evidence>
<feature type="region of interest" description="Disordered" evidence="1">
    <location>
        <begin position="1"/>
        <end position="39"/>
    </location>
</feature>
<protein>
    <submittedName>
        <fullName evidence="3">Uncharacterized protein</fullName>
    </submittedName>
</protein>
<dbReference type="EMBL" id="JAJFZT010000007">
    <property type="protein sequence ID" value="MCC3273412.1"/>
    <property type="molecule type" value="Genomic_DNA"/>
</dbReference>
<sequence>MSTTPPDAVRATAAAQSPQSEDVKFHDPQPQKGSGISNGTSPLRRIAAALAGVLALFGLGTLAAVLFLSLQGRTVEPWLVAATFYALPLAFVLMAGLVIDSIRRRRRG</sequence>
<name>A0A9X1MA97_9MICC</name>
<keyword evidence="5" id="KW-1185">Reference proteome</keyword>
<dbReference type="RefSeq" id="WP_227905762.1">
    <property type="nucleotide sequence ID" value="NZ_CP094984.1"/>
</dbReference>
<feature type="transmembrane region" description="Helical" evidence="2">
    <location>
        <begin position="78"/>
        <end position="99"/>
    </location>
</feature>
<accession>A0A9X1MA97</accession>
<dbReference type="Proteomes" id="UP001155145">
    <property type="component" value="Unassembled WGS sequence"/>
</dbReference>
<feature type="transmembrane region" description="Helical" evidence="2">
    <location>
        <begin position="46"/>
        <end position="72"/>
    </location>
</feature>